<dbReference type="AlphaFoldDB" id="A0A0A9EUK6"/>
<accession>A0A0A9EUK6</accession>
<evidence type="ECO:0000313" key="2">
    <source>
        <dbReference type="EMBL" id="JAE02659.1"/>
    </source>
</evidence>
<reference evidence="2" key="2">
    <citation type="journal article" date="2015" name="Data Brief">
        <title>Shoot transcriptome of the giant reed, Arundo donax.</title>
        <authorList>
            <person name="Barrero R.A."/>
            <person name="Guerrero F.D."/>
            <person name="Moolhuijzen P."/>
            <person name="Goolsby J.A."/>
            <person name="Tidwell J."/>
            <person name="Bellgard S.E."/>
            <person name="Bellgard M.I."/>
        </authorList>
    </citation>
    <scope>NUCLEOTIDE SEQUENCE</scope>
    <source>
        <tissue evidence="2">Shoot tissue taken approximately 20 cm above the soil surface</tissue>
    </source>
</reference>
<organism evidence="2">
    <name type="scientific">Arundo donax</name>
    <name type="common">Giant reed</name>
    <name type="synonym">Donax arundinaceus</name>
    <dbReference type="NCBI Taxonomy" id="35708"/>
    <lineage>
        <taxon>Eukaryota</taxon>
        <taxon>Viridiplantae</taxon>
        <taxon>Streptophyta</taxon>
        <taxon>Embryophyta</taxon>
        <taxon>Tracheophyta</taxon>
        <taxon>Spermatophyta</taxon>
        <taxon>Magnoliopsida</taxon>
        <taxon>Liliopsida</taxon>
        <taxon>Poales</taxon>
        <taxon>Poaceae</taxon>
        <taxon>PACMAD clade</taxon>
        <taxon>Arundinoideae</taxon>
        <taxon>Arundineae</taxon>
        <taxon>Arundo</taxon>
    </lineage>
</organism>
<feature type="region of interest" description="Disordered" evidence="1">
    <location>
        <begin position="53"/>
        <end position="87"/>
    </location>
</feature>
<dbReference type="EMBL" id="GBRH01195237">
    <property type="protein sequence ID" value="JAE02659.1"/>
    <property type="molecule type" value="Transcribed_RNA"/>
</dbReference>
<evidence type="ECO:0000256" key="1">
    <source>
        <dbReference type="SAM" id="MobiDB-lite"/>
    </source>
</evidence>
<reference evidence="2" key="1">
    <citation type="submission" date="2014-09" db="EMBL/GenBank/DDBJ databases">
        <authorList>
            <person name="Magalhaes I.L.F."/>
            <person name="Oliveira U."/>
            <person name="Santos F.R."/>
            <person name="Vidigal T.H.D.A."/>
            <person name="Brescovit A.D."/>
            <person name="Santos A.J."/>
        </authorList>
    </citation>
    <scope>NUCLEOTIDE SEQUENCE</scope>
    <source>
        <tissue evidence="2">Shoot tissue taken approximately 20 cm above the soil surface</tissue>
    </source>
</reference>
<sequence>MDLLDMSCCWILRCIWGPRSIAIASWISLSTIPSSEKLALLYPSRVSSLASLPPSLASRHLPPPRRRRSIPCPEPQFDPAAARSGIR</sequence>
<name>A0A0A9EUK6_ARUDO</name>
<protein>
    <submittedName>
        <fullName evidence="2">Uncharacterized protein</fullName>
    </submittedName>
</protein>
<proteinExistence type="predicted"/>